<feature type="compositionally biased region" description="Low complexity" evidence="1">
    <location>
        <begin position="142"/>
        <end position="160"/>
    </location>
</feature>
<feature type="compositionally biased region" description="Low complexity" evidence="1">
    <location>
        <begin position="80"/>
        <end position="95"/>
    </location>
</feature>
<feature type="compositionally biased region" description="Basic and acidic residues" evidence="1">
    <location>
        <begin position="169"/>
        <end position="181"/>
    </location>
</feature>
<gene>
    <name evidence="2" type="ORF">C6N75_24725</name>
</gene>
<feature type="compositionally biased region" description="Basic and acidic residues" evidence="1">
    <location>
        <begin position="252"/>
        <end position="266"/>
    </location>
</feature>
<dbReference type="Proteomes" id="UP000239322">
    <property type="component" value="Unassembled WGS sequence"/>
</dbReference>
<dbReference type="RefSeq" id="WP_105871109.1">
    <property type="nucleotide sequence ID" value="NZ_PVLV01000469.1"/>
</dbReference>
<evidence type="ECO:0000313" key="2">
    <source>
        <dbReference type="EMBL" id="PRH76603.1"/>
    </source>
</evidence>
<evidence type="ECO:0000313" key="3">
    <source>
        <dbReference type="Proteomes" id="UP000239322"/>
    </source>
</evidence>
<reference evidence="2 3" key="1">
    <citation type="submission" date="2018-03" db="EMBL/GenBank/DDBJ databases">
        <title>Novel Streptomyces sp. from soil.</title>
        <authorList>
            <person name="Tan G.Y.A."/>
            <person name="Lee Z.Y."/>
        </authorList>
    </citation>
    <scope>NUCLEOTIDE SEQUENCE [LARGE SCALE GENOMIC DNA]</scope>
    <source>
        <strain evidence="2 3">ST5x</strain>
    </source>
</reference>
<feature type="compositionally biased region" description="Low complexity" evidence="1">
    <location>
        <begin position="37"/>
        <end position="56"/>
    </location>
</feature>
<keyword evidence="3" id="KW-1185">Reference proteome</keyword>
<dbReference type="OrthoDB" id="3217284at2"/>
<feature type="region of interest" description="Disordered" evidence="1">
    <location>
        <begin position="244"/>
        <end position="266"/>
    </location>
</feature>
<proteinExistence type="predicted"/>
<protein>
    <submittedName>
        <fullName evidence="2">Uncharacterized protein</fullName>
    </submittedName>
</protein>
<evidence type="ECO:0000256" key="1">
    <source>
        <dbReference type="SAM" id="MobiDB-lite"/>
    </source>
</evidence>
<organism evidence="2 3">
    <name type="scientific">Streptomyces solincola</name>
    <dbReference type="NCBI Taxonomy" id="2100817"/>
    <lineage>
        <taxon>Bacteria</taxon>
        <taxon>Bacillati</taxon>
        <taxon>Actinomycetota</taxon>
        <taxon>Actinomycetes</taxon>
        <taxon>Kitasatosporales</taxon>
        <taxon>Streptomycetaceae</taxon>
        <taxon>Streptomyces</taxon>
    </lineage>
</organism>
<dbReference type="EMBL" id="PVLV01000469">
    <property type="protein sequence ID" value="PRH76603.1"/>
    <property type="molecule type" value="Genomic_DNA"/>
</dbReference>
<feature type="compositionally biased region" description="Basic and acidic residues" evidence="1">
    <location>
        <begin position="1"/>
        <end position="12"/>
    </location>
</feature>
<dbReference type="AlphaFoldDB" id="A0A2S9PQC9"/>
<accession>A0A2S9PQC9</accession>
<sequence length="288" mass="29251">MSYDSADRDRAAAPRTQPSPRHLGARPGDEQQPAPPAAMAKGPAAPGVTPEAAPFGAPRPPARPGAPAAGQGPTAPPAAPGAGPSAGHTPPAGAADPTLTGHLAPTAPEAGPSGHTVPGADHAAGADPRQPGATAGHPSPVPAVTPVTAPDAAPAAGPSHHSGHSGHSGHGEHGGYGEHGGRGGHGGGAELLPRQERDELTRRMQHALSEFVDSPQRAVQEAAGVLESATEHLTAALDERRRSLRTNWDGDGDGRTGKERAAERAQDTEKLRVTLREYREMTERLLKL</sequence>
<comment type="caution">
    <text evidence="2">The sequence shown here is derived from an EMBL/GenBank/DDBJ whole genome shotgun (WGS) entry which is preliminary data.</text>
</comment>
<name>A0A2S9PQC9_9ACTN</name>
<feature type="region of interest" description="Disordered" evidence="1">
    <location>
        <begin position="1"/>
        <end position="198"/>
    </location>
</feature>